<dbReference type="AlphaFoldDB" id="A0A9W9HZS6"/>
<feature type="region of interest" description="Disordered" evidence="1">
    <location>
        <begin position="89"/>
        <end position="138"/>
    </location>
</feature>
<feature type="compositionally biased region" description="Low complexity" evidence="1">
    <location>
        <begin position="120"/>
        <end position="134"/>
    </location>
</feature>
<name>A0A9W9HZS6_9EURO</name>
<feature type="compositionally biased region" description="Low complexity" evidence="1">
    <location>
        <begin position="413"/>
        <end position="426"/>
    </location>
</feature>
<comment type="caution">
    <text evidence="2">The sequence shown here is derived from an EMBL/GenBank/DDBJ whole genome shotgun (WGS) entry which is preliminary data.</text>
</comment>
<evidence type="ECO:0000313" key="2">
    <source>
        <dbReference type="EMBL" id="KAJ5162008.1"/>
    </source>
</evidence>
<evidence type="ECO:0000256" key="1">
    <source>
        <dbReference type="SAM" id="MobiDB-lite"/>
    </source>
</evidence>
<evidence type="ECO:0000313" key="3">
    <source>
        <dbReference type="Proteomes" id="UP001146351"/>
    </source>
</evidence>
<dbReference type="OrthoDB" id="4179406at2759"/>
<feature type="region of interest" description="Disordered" evidence="1">
    <location>
        <begin position="412"/>
        <end position="435"/>
    </location>
</feature>
<organism evidence="2 3">
    <name type="scientific">Penicillium capsulatum</name>
    <dbReference type="NCBI Taxonomy" id="69766"/>
    <lineage>
        <taxon>Eukaryota</taxon>
        <taxon>Fungi</taxon>
        <taxon>Dikarya</taxon>
        <taxon>Ascomycota</taxon>
        <taxon>Pezizomycotina</taxon>
        <taxon>Eurotiomycetes</taxon>
        <taxon>Eurotiomycetidae</taxon>
        <taxon>Eurotiales</taxon>
        <taxon>Aspergillaceae</taxon>
        <taxon>Penicillium</taxon>
    </lineage>
</organism>
<gene>
    <name evidence="2" type="ORF">N7492_007400</name>
</gene>
<reference evidence="2" key="1">
    <citation type="submission" date="2022-11" db="EMBL/GenBank/DDBJ databases">
        <authorList>
            <person name="Petersen C."/>
        </authorList>
    </citation>
    <scope>NUCLEOTIDE SEQUENCE</scope>
    <source>
        <strain evidence="2">IBT 21917</strain>
    </source>
</reference>
<protein>
    <submittedName>
        <fullName evidence="2">Uncharacterized protein</fullName>
    </submittedName>
</protein>
<proteinExistence type="predicted"/>
<reference evidence="2" key="2">
    <citation type="journal article" date="2023" name="IMA Fungus">
        <title>Comparative genomic study of the Penicillium genus elucidates a diverse pangenome and 15 lateral gene transfer events.</title>
        <authorList>
            <person name="Petersen C."/>
            <person name="Sorensen T."/>
            <person name="Nielsen M.R."/>
            <person name="Sondergaard T.E."/>
            <person name="Sorensen J.L."/>
            <person name="Fitzpatrick D.A."/>
            <person name="Frisvad J.C."/>
            <person name="Nielsen K.L."/>
        </authorList>
    </citation>
    <scope>NUCLEOTIDE SEQUENCE</scope>
    <source>
        <strain evidence="2">IBT 21917</strain>
    </source>
</reference>
<feature type="region of interest" description="Disordered" evidence="1">
    <location>
        <begin position="21"/>
        <end position="68"/>
    </location>
</feature>
<sequence length="476" mass="51365">MSEPPRTPDRSVLGESWVVASTASLKESTDDRAPASPTPLPRERSKNQARAPASESLTSSTSSWTSGPELIMPSIYEVPISEASWVAPHLRSKTQTGNSTTKKRRKLGSGEAKSQREPQASPAAASPGAGSPASTLPSNRRSTVAKFTSFCHDQSSLIRVALNGLLLALILHLLVLPEFIYQVQDLCRLPTVNALYPDSCVPLDIRSPPRNLFSSNPVVSPEETISASQKSLESIFDSTLQTLVPLAHTLKESENMLGDLHDQLHASFPNVRHALDLEFQGGNDAVRAASWEFDSMRADLHSAIESLIASPPTPEVGGSVARDVRLAVQLRRRAEYLDRLRAQIRTKAESLSSHFNTLDDHLEAVDGIVVREESRASLMGARPGANPERDDDRRQGVWQSLASYAPFGAQLFGPRSSSESSAPGPSSVGGGHPRPATTLALLRLVATHHRPVADSVLRLSRQLRDVQRAGLGGPPS</sequence>
<dbReference type="Proteomes" id="UP001146351">
    <property type="component" value="Unassembled WGS sequence"/>
</dbReference>
<keyword evidence="3" id="KW-1185">Reference proteome</keyword>
<feature type="compositionally biased region" description="Low complexity" evidence="1">
    <location>
        <begin position="54"/>
        <end position="66"/>
    </location>
</feature>
<dbReference type="EMBL" id="JAPQKO010000005">
    <property type="protein sequence ID" value="KAJ5162008.1"/>
    <property type="molecule type" value="Genomic_DNA"/>
</dbReference>
<accession>A0A9W9HZS6</accession>